<dbReference type="EMBL" id="CM051399">
    <property type="protein sequence ID" value="KAJ4716409.1"/>
    <property type="molecule type" value="Genomic_DNA"/>
</dbReference>
<gene>
    <name evidence="1" type="ORF">OWV82_011433</name>
</gene>
<protein>
    <submittedName>
        <fullName evidence="1">B3 domain-containing transcription factor VRN1</fullName>
    </submittedName>
</protein>
<name>A0ACC1XYD9_MELAZ</name>
<dbReference type="Proteomes" id="UP001164539">
    <property type="component" value="Chromosome 6"/>
</dbReference>
<proteinExistence type="predicted"/>
<reference evidence="1 2" key="1">
    <citation type="journal article" date="2023" name="Science">
        <title>Complex scaffold remodeling in plant triterpene biosynthesis.</title>
        <authorList>
            <person name="De La Pena R."/>
            <person name="Hodgson H."/>
            <person name="Liu J.C."/>
            <person name="Stephenson M.J."/>
            <person name="Martin A.C."/>
            <person name="Owen C."/>
            <person name="Harkess A."/>
            <person name="Leebens-Mack J."/>
            <person name="Jimenez L.E."/>
            <person name="Osbourn A."/>
            <person name="Sattely E.S."/>
        </authorList>
    </citation>
    <scope>NUCLEOTIDE SEQUENCE [LARGE SCALE GENOMIC DNA]</scope>
    <source>
        <strain evidence="2">cv. JPN11</strain>
        <tissue evidence="1">Leaf</tissue>
    </source>
</reference>
<comment type="caution">
    <text evidence="1">The sequence shown here is derived from an EMBL/GenBank/DDBJ whole genome shotgun (WGS) entry which is preliminary data.</text>
</comment>
<evidence type="ECO:0000313" key="2">
    <source>
        <dbReference type="Proteomes" id="UP001164539"/>
    </source>
</evidence>
<keyword evidence="2" id="KW-1185">Reference proteome</keyword>
<sequence>MRIPPKFVRKFGHELSSAATLIIPNGRLWQVSLTKDGKNVWFNDGWHHFVEYHSISVGYFLVFKYKRNSSFHVFILDLTACEINYPYNVDDSQCDIEDENPVQITGFGNPEQPVFSLTSKHFDDCPSKEISSKMNTQLADQNRAKDTFDCAQRIIRNCRSAAFLENSKVKHRCELQRKNCETEEMLEIKERDDANENDLLAVLEEKGKCTGRRRTLIVSAEARKRAINIARTFKPNNASFMVILRSSSKHNLHVYIPAEFANKLLSEHAKSIKVQVPNERVWSLQIYKKYRGGF</sequence>
<accession>A0ACC1XYD9</accession>
<organism evidence="1 2">
    <name type="scientific">Melia azedarach</name>
    <name type="common">Chinaberry tree</name>
    <dbReference type="NCBI Taxonomy" id="155640"/>
    <lineage>
        <taxon>Eukaryota</taxon>
        <taxon>Viridiplantae</taxon>
        <taxon>Streptophyta</taxon>
        <taxon>Embryophyta</taxon>
        <taxon>Tracheophyta</taxon>
        <taxon>Spermatophyta</taxon>
        <taxon>Magnoliopsida</taxon>
        <taxon>eudicotyledons</taxon>
        <taxon>Gunneridae</taxon>
        <taxon>Pentapetalae</taxon>
        <taxon>rosids</taxon>
        <taxon>malvids</taxon>
        <taxon>Sapindales</taxon>
        <taxon>Meliaceae</taxon>
        <taxon>Melia</taxon>
    </lineage>
</organism>
<evidence type="ECO:0000313" key="1">
    <source>
        <dbReference type="EMBL" id="KAJ4716409.1"/>
    </source>
</evidence>